<feature type="region of interest" description="Disordered" evidence="1">
    <location>
        <begin position="1"/>
        <end position="23"/>
    </location>
</feature>
<gene>
    <name evidence="2" type="ORF">ColLi_01122</name>
</gene>
<organism evidence="2 3">
    <name type="scientific">Colletotrichum liriopes</name>
    <dbReference type="NCBI Taxonomy" id="708192"/>
    <lineage>
        <taxon>Eukaryota</taxon>
        <taxon>Fungi</taxon>
        <taxon>Dikarya</taxon>
        <taxon>Ascomycota</taxon>
        <taxon>Pezizomycotina</taxon>
        <taxon>Sordariomycetes</taxon>
        <taxon>Hypocreomycetidae</taxon>
        <taxon>Glomerellales</taxon>
        <taxon>Glomerellaceae</taxon>
        <taxon>Colletotrichum</taxon>
        <taxon>Colletotrichum spaethianum species complex</taxon>
    </lineage>
</organism>
<dbReference type="EMBL" id="BPPX01000002">
    <property type="protein sequence ID" value="GJC78284.1"/>
    <property type="molecule type" value="Genomic_DNA"/>
</dbReference>
<dbReference type="Proteomes" id="UP001055172">
    <property type="component" value="Unassembled WGS sequence"/>
</dbReference>
<evidence type="ECO:0000256" key="1">
    <source>
        <dbReference type="SAM" id="MobiDB-lite"/>
    </source>
</evidence>
<evidence type="ECO:0000313" key="3">
    <source>
        <dbReference type="Proteomes" id="UP001055172"/>
    </source>
</evidence>
<proteinExistence type="predicted"/>
<sequence length="76" mass="8052">MSSSPDPSVSRLRRREDSRAQATVGVAPTLGEVSTHLGDIAVDQTRDENIKGLLGDLAVAEGGLDEGASPRQFRSF</sequence>
<comment type="caution">
    <text evidence="2">The sequence shown here is derived from an EMBL/GenBank/DDBJ whole genome shotgun (WGS) entry which is preliminary data.</text>
</comment>
<evidence type="ECO:0000313" key="2">
    <source>
        <dbReference type="EMBL" id="GJC78284.1"/>
    </source>
</evidence>
<protein>
    <submittedName>
        <fullName evidence="2">Uncharacterized protein</fullName>
    </submittedName>
</protein>
<accession>A0AA37GCB2</accession>
<reference evidence="2 3" key="1">
    <citation type="submission" date="2021-07" db="EMBL/GenBank/DDBJ databases">
        <title>Genome data of Colletotrichum spaethianum.</title>
        <authorList>
            <person name="Utami Y.D."/>
            <person name="Hiruma K."/>
        </authorList>
    </citation>
    <scope>NUCLEOTIDE SEQUENCE [LARGE SCALE GENOMIC DNA]</scope>
    <source>
        <strain evidence="2 3">MAFF 242679</strain>
    </source>
</reference>
<dbReference type="AlphaFoldDB" id="A0AA37GCB2"/>
<keyword evidence="3" id="KW-1185">Reference proteome</keyword>
<name>A0AA37GCB2_9PEZI</name>